<evidence type="ECO:0000256" key="8">
    <source>
        <dbReference type="ARBA" id="ARBA00023015"/>
    </source>
</evidence>
<feature type="region of interest" description="Disordered" evidence="12">
    <location>
        <begin position="813"/>
        <end position="872"/>
    </location>
</feature>
<dbReference type="GO" id="GO:0005737">
    <property type="term" value="C:cytoplasm"/>
    <property type="evidence" value="ECO:0007669"/>
    <property type="project" value="UniProtKB-SubCell"/>
</dbReference>
<protein>
    <recommendedName>
        <fullName evidence="13">C2H2-type domain-containing protein</fullName>
    </recommendedName>
</protein>
<reference evidence="15" key="2">
    <citation type="submission" date="2015-01" db="EMBL/GenBank/DDBJ databases">
        <title>Evolutionary Origins and Diversification of the Mycorrhizal Mutualists.</title>
        <authorList>
            <consortium name="DOE Joint Genome Institute"/>
            <consortium name="Mycorrhizal Genomics Consortium"/>
            <person name="Kohler A."/>
            <person name="Kuo A."/>
            <person name="Nagy L.G."/>
            <person name="Floudas D."/>
            <person name="Copeland A."/>
            <person name="Barry K.W."/>
            <person name="Cichocki N."/>
            <person name="Veneault-Fourrey C."/>
            <person name="LaButti K."/>
            <person name="Lindquist E.A."/>
            <person name="Lipzen A."/>
            <person name="Lundell T."/>
            <person name="Morin E."/>
            <person name="Murat C."/>
            <person name="Riley R."/>
            <person name="Ohm R."/>
            <person name="Sun H."/>
            <person name="Tunlid A."/>
            <person name="Henrissat B."/>
            <person name="Grigoriev I.V."/>
            <person name="Hibbett D.S."/>
            <person name="Martin F."/>
        </authorList>
    </citation>
    <scope>NUCLEOTIDE SEQUENCE [LARGE SCALE GENOMIC DNA]</scope>
    <source>
        <strain evidence="15">Zn</strain>
    </source>
</reference>
<dbReference type="GO" id="GO:0005654">
    <property type="term" value="C:nucleoplasm"/>
    <property type="evidence" value="ECO:0007669"/>
    <property type="project" value="TreeGrafter"/>
</dbReference>
<dbReference type="FunFam" id="3.30.160.60:FF:000181">
    <property type="entry name" value="C2H2 type zinc finger protein"/>
    <property type="match status" value="1"/>
</dbReference>
<dbReference type="SMART" id="SM00355">
    <property type="entry name" value="ZnF_C2H2"/>
    <property type="match status" value="2"/>
</dbReference>
<keyword evidence="9" id="KW-0804">Transcription</keyword>
<dbReference type="PROSITE" id="PS50157">
    <property type="entry name" value="ZINC_FINGER_C2H2_2"/>
    <property type="match status" value="2"/>
</dbReference>
<name>A0A0C3DPY0_OIDMZ</name>
<feature type="compositionally biased region" description="Low complexity" evidence="12">
    <location>
        <begin position="842"/>
        <end position="858"/>
    </location>
</feature>
<evidence type="ECO:0000256" key="9">
    <source>
        <dbReference type="ARBA" id="ARBA00023163"/>
    </source>
</evidence>
<evidence type="ECO:0000256" key="10">
    <source>
        <dbReference type="ARBA" id="ARBA00023242"/>
    </source>
</evidence>
<gene>
    <name evidence="14" type="ORF">OIDMADRAFT_26712</name>
</gene>
<dbReference type="SUPFAM" id="SSF57667">
    <property type="entry name" value="beta-beta-alpha zinc fingers"/>
    <property type="match status" value="1"/>
</dbReference>
<evidence type="ECO:0000256" key="3">
    <source>
        <dbReference type="ARBA" id="ARBA00022490"/>
    </source>
</evidence>
<feature type="compositionally biased region" description="Polar residues" evidence="12">
    <location>
        <begin position="339"/>
        <end position="348"/>
    </location>
</feature>
<dbReference type="PANTHER" id="PTHR24399">
    <property type="entry name" value="ZINC FINGER AND BTB DOMAIN-CONTAINING"/>
    <property type="match status" value="1"/>
</dbReference>
<feature type="compositionally biased region" description="Pro residues" evidence="12">
    <location>
        <begin position="315"/>
        <end position="335"/>
    </location>
</feature>
<dbReference type="InterPro" id="IPR013087">
    <property type="entry name" value="Znf_C2H2_type"/>
</dbReference>
<dbReference type="AlphaFoldDB" id="A0A0C3DPY0"/>
<feature type="compositionally biased region" description="Low complexity" evidence="12">
    <location>
        <begin position="582"/>
        <end position="594"/>
    </location>
</feature>
<evidence type="ECO:0000256" key="6">
    <source>
        <dbReference type="ARBA" id="ARBA00022771"/>
    </source>
</evidence>
<dbReference type="HOGENOM" id="CLU_014490_0_0_1"/>
<dbReference type="GO" id="GO:0001227">
    <property type="term" value="F:DNA-binding transcription repressor activity, RNA polymerase II-specific"/>
    <property type="evidence" value="ECO:0007669"/>
    <property type="project" value="TreeGrafter"/>
</dbReference>
<dbReference type="GO" id="GO:0008270">
    <property type="term" value="F:zinc ion binding"/>
    <property type="evidence" value="ECO:0007669"/>
    <property type="project" value="UniProtKB-KW"/>
</dbReference>
<reference evidence="14 15" key="1">
    <citation type="submission" date="2014-04" db="EMBL/GenBank/DDBJ databases">
        <authorList>
            <consortium name="DOE Joint Genome Institute"/>
            <person name="Kuo A."/>
            <person name="Martino E."/>
            <person name="Perotto S."/>
            <person name="Kohler A."/>
            <person name="Nagy L.G."/>
            <person name="Floudas D."/>
            <person name="Copeland A."/>
            <person name="Barry K.W."/>
            <person name="Cichocki N."/>
            <person name="Veneault-Fourrey C."/>
            <person name="LaButti K."/>
            <person name="Lindquist E.A."/>
            <person name="Lipzen A."/>
            <person name="Lundell T."/>
            <person name="Morin E."/>
            <person name="Murat C."/>
            <person name="Sun H."/>
            <person name="Tunlid A."/>
            <person name="Henrissat B."/>
            <person name="Grigoriev I.V."/>
            <person name="Hibbett D.S."/>
            <person name="Martin F."/>
            <person name="Nordberg H.P."/>
            <person name="Cantor M.N."/>
            <person name="Hua S.X."/>
        </authorList>
    </citation>
    <scope>NUCLEOTIDE SEQUENCE [LARGE SCALE GENOMIC DNA]</scope>
    <source>
        <strain evidence="14 15">Zn</strain>
    </source>
</reference>
<keyword evidence="3" id="KW-0963">Cytoplasm</keyword>
<feature type="compositionally biased region" description="Polar residues" evidence="12">
    <location>
        <begin position="595"/>
        <end position="614"/>
    </location>
</feature>
<evidence type="ECO:0000256" key="5">
    <source>
        <dbReference type="ARBA" id="ARBA00022737"/>
    </source>
</evidence>
<dbReference type="PROSITE" id="PS00028">
    <property type="entry name" value="ZINC_FINGER_C2H2_1"/>
    <property type="match status" value="2"/>
</dbReference>
<dbReference type="STRING" id="913774.A0A0C3DPY0"/>
<evidence type="ECO:0000256" key="12">
    <source>
        <dbReference type="SAM" id="MobiDB-lite"/>
    </source>
</evidence>
<evidence type="ECO:0000256" key="7">
    <source>
        <dbReference type="ARBA" id="ARBA00022833"/>
    </source>
</evidence>
<dbReference type="FunFam" id="3.30.160.60:FF:000239">
    <property type="entry name" value="C2H2 type zinc finger protein"/>
    <property type="match status" value="1"/>
</dbReference>
<feature type="compositionally biased region" description="Low complexity" evidence="12">
    <location>
        <begin position="219"/>
        <end position="243"/>
    </location>
</feature>
<keyword evidence="6 11" id="KW-0863">Zinc-finger</keyword>
<proteinExistence type="predicted"/>
<dbReference type="InParanoid" id="A0A0C3DPY0"/>
<feature type="region of interest" description="Disordered" evidence="12">
    <location>
        <begin position="1"/>
        <end position="29"/>
    </location>
</feature>
<dbReference type="FunFam" id="3.30.160.60:FF:000146">
    <property type="entry name" value="C2H2 type zinc finger protein"/>
    <property type="match status" value="1"/>
</dbReference>
<keyword evidence="7" id="KW-0862">Zinc</keyword>
<feature type="region of interest" description="Disordered" evidence="12">
    <location>
        <begin position="302"/>
        <end position="407"/>
    </location>
</feature>
<dbReference type="InterPro" id="IPR036236">
    <property type="entry name" value="Znf_C2H2_sf"/>
</dbReference>
<dbReference type="GO" id="GO:0071277">
    <property type="term" value="P:cellular response to calcium ion"/>
    <property type="evidence" value="ECO:0007669"/>
    <property type="project" value="UniProtKB-ARBA"/>
</dbReference>
<feature type="region of interest" description="Disordered" evidence="12">
    <location>
        <begin position="528"/>
        <end position="616"/>
    </location>
</feature>
<evidence type="ECO:0000313" key="15">
    <source>
        <dbReference type="Proteomes" id="UP000054321"/>
    </source>
</evidence>
<keyword evidence="10" id="KW-0539">Nucleus</keyword>
<comment type="subcellular location">
    <subcellularLocation>
        <location evidence="2">Cytoplasm</location>
    </subcellularLocation>
    <subcellularLocation>
        <location evidence="1">Nucleus</location>
    </subcellularLocation>
</comment>
<dbReference type="EMBL" id="KN832873">
    <property type="protein sequence ID" value="KIN04088.1"/>
    <property type="molecule type" value="Genomic_DNA"/>
</dbReference>
<dbReference type="OrthoDB" id="8117402at2759"/>
<feature type="compositionally biased region" description="Basic and acidic residues" evidence="12">
    <location>
        <begin position="133"/>
        <end position="149"/>
    </location>
</feature>
<dbReference type="Proteomes" id="UP000054321">
    <property type="component" value="Unassembled WGS sequence"/>
</dbReference>
<keyword evidence="8" id="KW-0805">Transcription regulation</keyword>
<evidence type="ECO:0000256" key="1">
    <source>
        <dbReference type="ARBA" id="ARBA00004123"/>
    </source>
</evidence>
<dbReference type="GO" id="GO:0045944">
    <property type="term" value="P:positive regulation of transcription by RNA polymerase II"/>
    <property type="evidence" value="ECO:0007669"/>
    <property type="project" value="UniProtKB-ARBA"/>
</dbReference>
<feature type="domain" description="C2H2-type" evidence="13">
    <location>
        <begin position="675"/>
        <end position="702"/>
    </location>
</feature>
<keyword evidence="4" id="KW-0479">Metal-binding</keyword>
<sequence length="872" mass="96003">MSGNNDRPSSQALRRTPRRRVSCRPLSRSASHQSPAEIAAFLSEVLLPDLRGNNLQLLAVLLVLSLLSPALIPDPPTTPTAQDRSRLIENVYTSTRHSQRRYCKFDALRHQVDCCWHITVVNTRRRATNHPLLDSRKPPKKEYTGDRRLSTPHQIFESRAFASDAAIVKRDRIRMDQQRGRSPSVGRQQSHINPSHSPSPHPFAESANPVGLGLDIGTSNTGNNQQFHNNNNNNNELSSYDNNEFGEPSFNQQQPPSFTQELLSANNFSDGDFSLFSASNNGPSDQFDSKFFMNDVASRPGNVNPAELNMSSPPHHAPTPPGLLQPDSRSPPPHSSPSFNAGQFQGSPAHSRHASLGPESAAFPQGGHIDWAMMPPQFQNHRRTPSEYSDVSASSAAPSPNLGHQDTFESIEHHHSPMQHPQDPMYQEVLGIGNFSLSDNHGASPRAGISPAHSPAISPRLGPQQLPTLNQPSFMLSMNNEFGQPQHMYGGQMQDIPQIQQNGGSIDMGDNQQMVPPQINVEFAPAANRNGFDAPKPSSFDTDALTPPDRGRRRRAHSDPYNSVSAGSRPHIAANLSPDIGLSRPSESSRSLSPNDRSGTGSPSRRRQSTSSLPNREYILGLADPEYQAVSADNGNAKRIQKHPATFQCTLCPKRFTRAYNLRSHLRTHTDERPFVCTVCGKAFARQHDRKRHEGLHSGEKKFVCKGELKQGGQWGCGRRFARADALGRHFRSEAGRICIKPLLDEEAIERQRVWQEQRIQNMHSMQQPQPQPIPVDANGFPMDASGNYALPAALLAQYPALATLSWSELPQGDVGVDDDPSGRSSFDASGSEYYDEGDDGGYLSSGPGPQQGYGQSQMNEVYSVYPELGTQ</sequence>
<dbReference type="Pfam" id="PF00096">
    <property type="entry name" value="zf-C2H2"/>
    <property type="match status" value="2"/>
</dbReference>
<feature type="domain" description="C2H2-type" evidence="13">
    <location>
        <begin position="647"/>
        <end position="674"/>
    </location>
</feature>
<accession>A0A0C3DPY0</accession>
<evidence type="ECO:0000256" key="4">
    <source>
        <dbReference type="ARBA" id="ARBA00022723"/>
    </source>
</evidence>
<dbReference type="GO" id="GO:0000978">
    <property type="term" value="F:RNA polymerase II cis-regulatory region sequence-specific DNA binding"/>
    <property type="evidence" value="ECO:0007669"/>
    <property type="project" value="TreeGrafter"/>
</dbReference>
<feature type="region of interest" description="Disordered" evidence="12">
    <location>
        <begin position="173"/>
        <end position="256"/>
    </location>
</feature>
<feature type="region of interest" description="Disordered" evidence="12">
    <location>
        <begin position="129"/>
        <end position="156"/>
    </location>
</feature>
<organism evidence="14 15">
    <name type="scientific">Oidiodendron maius (strain Zn)</name>
    <dbReference type="NCBI Taxonomy" id="913774"/>
    <lineage>
        <taxon>Eukaryota</taxon>
        <taxon>Fungi</taxon>
        <taxon>Dikarya</taxon>
        <taxon>Ascomycota</taxon>
        <taxon>Pezizomycotina</taxon>
        <taxon>Leotiomycetes</taxon>
        <taxon>Leotiomycetes incertae sedis</taxon>
        <taxon>Myxotrichaceae</taxon>
        <taxon>Oidiodendron</taxon>
    </lineage>
</organism>
<dbReference type="PANTHER" id="PTHR24399:SF70">
    <property type="entry name" value="C2H2-TYPE DOMAIN-CONTAINING PROTEIN"/>
    <property type="match status" value="1"/>
</dbReference>
<keyword evidence="5" id="KW-0677">Repeat</keyword>
<keyword evidence="15" id="KW-1185">Reference proteome</keyword>
<dbReference type="Gene3D" id="3.30.160.60">
    <property type="entry name" value="Classic Zinc Finger"/>
    <property type="match status" value="3"/>
</dbReference>
<evidence type="ECO:0000259" key="13">
    <source>
        <dbReference type="PROSITE" id="PS50157"/>
    </source>
</evidence>
<feature type="compositionally biased region" description="Polar residues" evidence="12">
    <location>
        <begin position="1"/>
        <end position="13"/>
    </location>
</feature>
<evidence type="ECO:0000256" key="11">
    <source>
        <dbReference type="PROSITE-ProRule" id="PRU00042"/>
    </source>
</evidence>
<evidence type="ECO:0000256" key="2">
    <source>
        <dbReference type="ARBA" id="ARBA00004496"/>
    </source>
</evidence>
<evidence type="ECO:0000313" key="14">
    <source>
        <dbReference type="EMBL" id="KIN04088.1"/>
    </source>
</evidence>
<feature type="region of interest" description="Disordered" evidence="12">
    <location>
        <begin position="441"/>
        <end position="460"/>
    </location>
</feature>